<dbReference type="Pfam" id="PF01047">
    <property type="entry name" value="MarR"/>
    <property type="match status" value="1"/>
</dbReference>
<feature type="domain" description="HTH marR-type" evidence="4">
    <location>
        <begin position="4"/>
        <end position="136"/>
    </location>
</feature>
<dbReference type="EMBL" id="CP020953">
    <property type="protein sequence ID" value="AWI04211.1"/>
    <property type="molecule type" value="Genomic_DNA"/>
</dbReference>
<evidence type="ECO:0000313" key="5">
    <source>
        <dbReference type="EMBL" id="AWI04211.1"/>
    </source>
</evidence>
<dbReference type="PRINTS" id="PR00598">
    <property type="entry name" value="HTHMARR"/>
</dbReference>
<sequence>MELNECINFLLTRAHQTVFQHVKSNLVELDVTPVQYGILKCLWTEDCQTPKQIGEILSLDSSTITGILDRMESKELVKRVANQDDRRTLKIMLTERGSELQVPVEKIIEEVNKYFLEIFTDDQQTQLKEYLRLIANRHD</sequence>
<keyword evidence="1" id="KW-0805">Transcription regulation</keyword>
<dbReference type="SUPFAM" id="SSF46785">
    <property type="entry name" value="Winged helix' DNA-binding domain"/>
    <property type="match status" value="1"/>
</dbReference>
<dbReference type="PROSITE" id="PS50995">
    <property type="entry name" value="HTH_MARR_2"/>
    <property type="match status" value="1"/>
</dbReference>
<proteinExistence type="predicted"/>
<evidence type="ECO:0000256" key="2">
    <source>
        <dbReference type="ARBA" id="ARBA00023125"/>
    </source>
</evidence>
<dbReference type="OrthoDB" id="9799663at2"/>
<dbReference type="KEGG" id="cdrk:B9W14_06755"/>
<dbReference type="AlphaFoldDB" id="A0A2U8DP32"/>
<dbReference type="GO" id="GO:0003677">
    <property type="term" value="F:DNA binding"/>
    <property type="evidence" value="ECO:0007669"/>
    <property type="project" value="UniProtKB-KW"/>
</dbReference>
<keyword evidence="2" id="KW-0238">DNA-binding</keyword>
<dbReference type="InterPro" id="IPR000835">
    <property type="entry name" value="HTH_MarR-typ"/>
</dbReference>
<dbReference type="GO" id="GO:0003700">
    <property type="term" value="F:DNA-binding transcription factor activity"/>
    <property type="evidence" value="ECO:0007669"/>
    <property type="project" value="InterPro"/>
</dbReference>
<dbReference type="PROSITE" id="PS01117">
    <property type="entry name" value="HTH_MARR_1"/>
    <property type="match status" value="1"/>
</dbReference>
<dbReference type="InterPro" id="IPR036390">
    <property type="entry name" value="WH_DNA-bd_sf"/>
</dbReference>
<reference evidence="6" key="1">
    <citation type="submission" date="2017-04" db="EMBL/GenBank/DDBJ databases">
        <authorList>
            <person name="Song Y."/>
            <person name="Cho B.-K."/>
        </authorList>
    </citation>
    <scope>NUCLEOTIDE SEQUENCE [LARGE SCALE GENOMIC DNA]</scope>
    <source>
        <strain evidence="6">SL1</strain>
    </source>
</reference>
<dbReference type="InterPro" id="IPR023187">
    <property type="entry name" value="Tscrpt_reg_MarR-type_CS"/>
</dbReference>
<organism evidence="5 6">
    <name type="scientific">Clostridium drakei</name>
    <dbReference type="NCBI Taxonomy" id="332101"/>
    <lineage>
        <taxon>Bacteria</taxon>
        <taxon>Bacillati</taxon>
        <taxon>Bacillota</taxon>
        <taxon>Clostridia</taxon>
        <taxon>Eubacteriales</taxon>
        <taxon>Clostridiaceae</taxon>
        <taxon>Clostridium</taxon>
    </lineage>
</organism>
<gene>
    <name evidence="5" type="ORF">B9W14_06755</name>
</gene>
<dbReference type="Gene3D" id="1.10.10.10">
    <property type="entry name" value="Winged helix-like DNA-binding domain superfamily/Winged helix DNA-binding domain"/>
    <property type="match status" value="1"/>
</dbReference>
<keyword evidence="6" id="KW-1185">Reference proteome</keyword>
<evidence type="ECO:0000256" key="3">
    <source>
        <dbReference type="ARBA" id="ARBA00023163"/>
    </source>
</evidence>
<name>A0A2U8DP32_9CLOT</name>
<dbReference type="PANTHER" id="PTHR42756:SF1">
    <property type="entry name" value="TRANSCRIPTIONAL REPRESSOR OF EMRAB OPERON"/>
    <property type="match status" value="1"/>
</dbReference>
<dbReference type="RefSeq" id="WP_032077455.1">
    <property type="nucleotide sequence ID" value="NZ_CP020953.1"/>
</dbReference>
<evidence type="ECO:0000313" key="6">
    <source>
        <dbReference type="Proteomes" id="UP000244910"/>
    </source>
</evidence>
<dbReference type="Proteomes" id="UP000244910">
    <property type="component" value="Chromosome"/>
</dbReference>
<evidence type="ECO:0000259" key="4">
    <source>
        <dbReference type="PROSITE" id="PS50995"/>
    </source>
</evidence>
<dbReference type="InterPro" id="IPR036388">
    <property type="entry name" value="WH-like_DNA-bd_sf"/>
</dbReference>
<evidence type="ECO:0000256" key="1">
    <source>
        <dbReference type="ARBA" id="ARBA00023015"/>
    </source>
</evidence>
<protein>
    <submittedName>
        <fullName evidence="5">MarR family transcriptional regulator</fullName>
    </submittedName>
</protein>
<keyword evidence="3" id="KW-0804">Transcription</keyword>
<accession>A0A2U8DP32</accession>
<dbReference type="PANTHER" id="PTHR42756">
    <property type="entry name" value="TRANSCRIPTIONAL REGULATOR, MARR"/>
    <property type="match status" value="1"/>
</dbReference>
<dbReference type="SMART" id="SM00347">
    <property type="entry name" value="HTH_MARR"/>
    <property type="match status" value="1"/>
</dbReference>